<feature type="compositionally biased region" description="Low complexity" evidence="1">
    <location>
        <begin position="1"/>
        <end position="16"/>
    </location>
</feature>
<feature type="compositionally biased region" description="Basic residues" evidence="1">
    <location>
        <begin position="55"/>
        <end position="69"/>
    </location>
</feature>
<keyword evidence="3" id="KW-1185">Reference proteome</keyword>
<reference evidence="2" key="1">
    <citation type="journal article" date="2020" name="Stud. Mycol.">
        <title>101 Dothideomycetes genomes: a test case for predicting lifestyles and emergence of pathogens.</title>
        <authorList>
            <person name="Haridas S."/>
            <person name="Albert R."/>
            <person name="Binder M."/>
            <person name="Bloem J."/>
            <person name="Labutti K."/>
            <person name="Salamov A."/>
            <person name="Andreopoulos B."/>
            <person name="Baker S."/>
            <person name="Barry K."/>
            <person name="Bills G."/>
            <person name="Bluhm B."/>
            <person name="Cannon C."/>
            <person name="Castanera R."/>
            <person name="Culley D."/>
            <person name="Daum C."/>
            <person name="Ezra D."/>
            <person name="Gonzalez J."/>
            <person name="Henrissat B."/>
            <person name="Kuo A."/>
            <person name="Liang C."/>
            <person name="Lipzen A."/>
            <person name="Lutzoni F."/>
            <person name="Magnuson J."/>
            <person name="Mondo S."/>
            <person name="Nolan M."/>
            <person name="Ohm R."/>
            <person name="Pangilinan J."/>
            <person name="Park H.-J."/>
            <person name="Ramirez L."/>
            <person name="Alfaro M."/>
            <person name="Sun H."/>
            <person name="Tritt A."/>
            <person name="Yoshinaga Y."/>
            <person name="Zwiers L.-H."/>
            <person name="Turgeon B."/>
            <person name="Goodwin S."/>
            <person name="Spatafora J."/>
            <person name="Crous P."/>
            <person name="Grigoriev I."/>
        </authorList>
    </citation>
    <scope>NUCLEOTIDE SEQUENCE</scope>
    <source>
        <strain evidence="2">CBS 101060</strain>
    </source>
</reference>
<sequence length="316" mass="34393">MYRGRNSAARSNRAGRPSQFSSRDDPTAPRDPLARSHPARGFGYMRGFGPTHGRGTPRGRGSVRGRGSLRGRPERAAASDMHRRVTMGGPSEPGAPFSSAPSGPSGQVSAPPERNVPLTREQINALAIADLGLDRREAIIASRERRDVLVREDDLEMARAIKEENSANYRLAPEDMDEDVARKERNIAGGTLHRINRLREVRVSSLQVPPPSAANPVVSAWRAEPVPAVPPPAPRLSPVVPAPTPSPLLVPPVWTGNPSDPAAIAWVSTQLIQENREKALALLEGRRTDFVEPWAIGHREVLAFVRLSGLDKVLHF</sequence>
<proteinExistence type="predicted"/>
<feature type="compositionally biased region" description="Basic and acidic residues" evidence="1">
    <location>
        <begin position="22"/>
        <end position="34"/>
    </location>
</feature>
<protein>
    <submittedName>
        <fullName evidence="2">Uncharacterized protein</fullName>
    </submittedName>
</protein>
<dbReference type="AlphaFoldDB" id="A0A9P4SE53"/>
<name>A0A9P4SE53_9PEZI</name>
<evidence type="ECO:0000313" key="3">
    <source>
        <dbReference type="Proteomes" id="UP000799429"/>
    </source>
</evidence>
<feature type="compositionally biased region" description="Basic and acidic residues" evidence="1">
    <location>
        <begin position="71"/>
        <end position="83"/>
    </location>
</feature>
<dbReference type="Proteomes" id="UP000799429">
    <property type="component" value="Unassembled WGS sequence"/>
</dbReference>
<feature type="region of interest" description="Disordered" evidence="1">
    <location>
        <begin position="1"/>
        <end position="115"/>
    </location>
</feature>
<evidence type="ECO:0000313" key="2">
    <source>
        <dbReference type="EMBL" id="KAF2840774.1"/>
    </source>
</evidence>
<evidence type="ECO:0000256" key="1">
    <source>
        <dbReference type="SAM" id="MobiDB-lite"/>
    </source>
</evidence>
<feature type="compositionally biased region" description="Low complexity" evidence="1">
    <location>
        <begin position="88"/>
        <end position="106"/>
    </location>
</feature>
<organism evidence="2 3">
    <name type="scientific">Patellaria atrata CBS 101060</name>
    <dbReference type="NCBI Taxonomy" id="1346257"/>
    <lineage>
        <taxon>Eukaryota</taxon>
        <taxon>Fungi</taxon>
        <taxon>Dikarya</taxon>
        <taxon>Ascomycota</taxon>
        <taxon>Pezizomycotina</taxon>
        <taxon>Dothideomycetes</taxon>
        <taxon>Dothideomycetes incertae sedis</taxon>
        <taxon>Patellariales</taxon>
        <taxon>Patellariaceae</taxon>
        <taxon>Patellaria</taxon>
    </lineage>
</organism>
<gene>
    <name evidence="2" type="ORF">M501DRAFT_1001810</name>
</gene>
<dbReference type="EMBL" id="MU006092">
    <property type="protein sequence ID" value="KAF2840774.1"/>
    <property type="molecule type" value="Genomic_DNA"/>
</dbReference>
<comment type="caution">
    <text evidence="2">The sequence shown here is derived from an EMBL/GenBank/DDBJ whole genome shotgun (WGS) entry which is preliminary data.</text>
</comment>
<accession>A0A9P4SE53</accession>
<feature type="compositionally biased region" description="Gly residues" evidence="1">
    <location>
        <begin position="44"/>
        <end position="54"/>
    </location>
</feature>